<dbReference type="GO" id="GO:0005634">
    <property type="term" value="C:nucleus"/>
    <property type="evidence" value="ECO:0000318"/>
    <property type="project" value="GO_Central"/>
</dbReference>
<evidence type="ECO:0007829" key="14">
    <source>
        <dbReference type="PubMed" id="19245862"/>
    </source>
</evidence>
<evidence type="ECO:0007829" key="13">
    <source>
        <dbReference type="ProteomicsDB" id="F4K4G6"/>
    </source>
</evidence>
<dbReference type="Gene3D" id="3.30.40.10">
    <property type="entry name" value="Zinc/RING finger domain, C3HC4 (zinc finger)"/>
    <property type="match status" value="1"/>
</dbReference>
<feature type="region of interest" description="Disordered" evidence="7">
    <location>
        <begin position="475"/>
        <end position="525"/>
    </location>
</feature>
<dbReference type="GO" id="GO:0003714">
    <property type="term" value="F:transcription corepressor activity"/>
    <property type="evidence" value="ECO:0000318"/>
    <property type="project" value="GO_Central"/>
</dbReference>
<keyword evidence="3 6" id="KW-0863">Zinc-finger</keyword>
<dbReference type="InterPro" id="IPR056511">
    <property type="entry name" value="IDM1_C"/>
</dbReference>
<feature type="compositionally biased region" description="Basic and acidic residues" evidence="7">
    <location>
        <begin position="475"/>
        <end position="495"/>
    </location>
</feature>
<feature type="compositionally biased region" description="Basic and acidic residues" evidence="7">
    <location>
        <begin position="122"/>
        <end position="142"/>
    </location>
</feature>
<dbReference type="PROSITE" id="PS01359">
    <property type="entry name" value="ZF_PHD_1"/>
    <property type="match status" value="1"/>
</dbReference>
<evidence type="ECO:0000256" key="6">
    <source>
        <dbReference type="PROSITE-ProRule" id="PRU00146"/>
    </source>
</evidence>
<evidence type="ECO:0000256" key="4">
    <source>
        <dbReference type="ARBA" id="ARBA00022833"/>
    </source>
</evidence>
<feature type="compositionally biased region" description="Polar residues" evidence="7">
    <location>
        <begin position="154"/>
        <end position="164"/>
    </location>
</feature>
<dbReference type="EMBL" id="CP002688">
    <property type="protein sequence ID" value="AED94096.1"/>
    <property type="molecule type" value="Genomic_DNA"/>
</dbReference>
<proteinExistence type="evidence at protein level"/>
<evidence type="ECO:0000256" key="3">
    <source>
        <dbReference type="ARBA" id="ARBA00022771"/>
    </source>
</evidence>
<dbReference type="Pfam" id="PF16135">
    <property type="entry name" value="TDBD"/>
    <property type="match status" value="1"/>
</dbReference>
<dbReference type="HOGENOM" id="CLU_284754_0_0_1"/>
<dbReference type="GeneID" id="833632"/>
<dbReference type="GO" id="GO:0003677">
    <property type="term" value="F:DNA binding"/>
    <property type="evidence" value="ECO:0007669"/>
    <property type="project" value="InterPro"/>
</dbReference>
<dbReference type="PANTHER" id="PTHR46309:SF1">
    <property type="entry name" value="PHD FINGER PROTEIN 12"/>
    <property type="match status" value="1"/>
</dbReference>
<dbReference type="GO" id="GO:0008270">
    <property type="term" value="F:zinc ion binding"/>
    <property type="evidence" value="ECO:0007669"/>
    <property type="project" value="UniProtKB-KW"/>
</dbReference>
<dbReference type="InterPro" id="IPR017956">
    <property type="entry name" value="AT_hook_DNA-bd_motif"/>
</dbReference>
<evidence type="ECO:0000259" key="8">
    <source>
        <dbReference type="PROSITE" id="PS50016"/>
    </source>
</evidence>
<reference evidence="14" key="2">
    <citation type="journal article" date="2009" name="J. Proteomics">
        <title>Phosphoproteomic analysis of nuclei-enriched fractions from Arabidopsis thaliana.</title>
        <authorList>
            <person name="Jones A.M."/>
            <person name="MacLean D."/>
            <person name="Studholme D.J."/>
            <person name="Serna-Sanz A."/>
            <person name="Andreasson E."/>
            <person name="Rathjen J.P."/>
            <person name="Peck S.C."/>
        </authorList>
    </citation>
    <scope>IDENTIFICATION BY MASS SPECTROMETRY [LARGE SCALE ANALYSIS]</scope>
</reference>
<dbReference type="eggNOG" id="ENOG502SD3A">
    <property type="taxonomic scope" value="Eukaryota"/>
</dbReference>
<dbReference type="PROSITE" id="PS50016">
    <property type="entry name" value="ZF_PHD_2"/>
    <property type="match status" value="1"/>
</dbReference>
<dbReference type="SMART" id="SM00249">
    <property type="entry name" value="PHD"/>
    <property type="match status" value="1"/>
</dbReference>
<feature type="compositionally biased region" description="Polar residues" evidence="7">
    <location>
        <begin position="1117"/>
        <end position="1132"/>
    </location>
</feature>
<keyword evidence="11" id="KW-1185">Reference proteome</keyword>
<feature type="domain" description="PHD-type" evidence="8">
    <location>
        <begin position="650"/>
        <end position="695"/>
    </location>
</feature>
<reference evidence="11" key="3">
    <citation type="journal article" date="2017" name="Plant J.">
        <title>Araport11: a complete reannotation of the Arabidopsis thaliana reference genome.</title>
        <authorList>
            <person name="Cheng C.Y."/>
            <person name="Krishnakumar V."/>
            <person name="Chan A.P."/>
            <person name="Thibaud-Nissen F."/>
            <person name="Schobel S."/>
            <person name="Town C.D."/>
        </authorList>
    </citation>
    <scope>GENOME REANNOTATION</scope>
    <source>
        <strain evidence="11">cv. Columbia</strain>
    </source>
</reference>
<comment type="subcellular location">
    <subcellularLocation>
        <location evidence="1">Nucleus</location>
    </subcellularLocation>
</comment>
<dbReference type="SUPFAM" id="SSF57903">
    <property type="entry name" value="FYVE/PHD zinc finger"/>
    <property type="match status" value="1"/>
</dbReference>
<keyword evidence="4" id="KW-0862">Zinc</keyword>
<dbReference type="PRINTS" id="PR00929">
    <property type="entry name" value="ATHOOK"/>
</dbReference>
<dbReference type="TAIR" id="AT5G36670"/>
<evidence type="ECO:0000256" key="2">
    <source>
        <dbReference type="ARBA" id="ARBA00022723"/>
    </source>
</evidence>
<evidence type="ECO:0000313" key="11">
    <source>
        <dbReference type="Proteomes" id="UP000006548"/>
    </source>
</evidence>
<name>F4K4G6_ARATH</name>
<accession>F4K4G6</accession>
<dbReference type="Proteomes" id="UP000006548">
    <property type="component" value="Chromosome 5"/>
</dbReference>
<feature type="region of interest" description="Disordered" evidence="7">
    <location>
        <begin position="122"/>
        <end position="164"/>
    </location>
</feature>
<dbReference type="CDD" id="cd15567">
    <property type="entry name" value="PHD4_NSD"/>
    <property type="match status" value="1"/>
</dbReference>
<gene>
    <name evidence="9 10" type="ordered locus">At5g36670</name>
    <name evidence="10" type="ORF">F24C7.4</name>
    <name evidence="10" type="ORF">F24C7_4</name>
</gene>
<sequence length="1193" mass="133770">MLETNEQKGFDLNVCASIEDFSESDIKAEGETDSLVDGNVENVIEIKDKKKVIEREILITRRVLRSGSVARDLVNSDKHCKAVKRKGNVVSGGSSVDEVKEEVKQECVKSLVPEEIRGDDFRSEVKVESKDDRSDDGKEEKVQRKRGRPRKFGMSSQSDDNGLISNCKLRTSLGKKKELVGDDNVEKLVGGSCFNKEKAEVKLEHGEYAEDKEILGLDFRSQVKVEIKDDECGIVELHDEELQVKRKRGRPRKVQISSQSDESRPNTNCKLARTPELSSQSSVDRISLSRLRGRPPKTKETSVSLYIEKGPESNGRRMVRKRGRPPTPQKKRKSGMTDESDWKAKKRLKLCESPLESRHNNPLIDDERMIGEQRSKQTEAGGHSRSKSKKMLSDRILQLLLTAGWTVEYRPRNGRAYQDAVYLNPEGKTHWSVTKAYQVYKKQLESNPNDQKNSTTGSGFGLLPEEDLHLLERTIQKKRSDTGKQRSKLKDRDTNDILVSTKGTGKIKREEKHSRKRCTPSARSSLKDVDSKEDGYILFEGKRTMLGWMIDSTIVPLNGKVQCMDCKKTDILLEGIITKEGIRCNCCDEVFSVLDFEVHAGGNRNQPFKSLYLEGGNSLLQCLHESMNKQSESQLKGYHFVDFGSGDPNDDTCGICGDGGDLICCDGCPSTFHQSCLDIKKFPSGAWYCYNCSCKFCEKDEAAKHETSTLPSLSSCRLCEEKCSKHYPHTLADHQACINQDGTVPGERSTDSFCGKYCQELFEELQLFIGVKHPLPEGFSWSFLRRFELPSEVADCDISEKIAYNAKMAVAFSVMDECFSPLVDHRSGVNLLQNIVYNFGSNFHRLDFSSFLTAVLERGDEIIAVASIRIHGNQLAEMPFIGTRYMYRRQGMCRRLMDGIESFVAYFSQMFLAISEVLLDVWQFCCYPACFGDGPFCFFSGFGFAPVNDSEKKTIKNLNLLVFPGVDMLGKSLVKEKITDSVVSSPNGLVLLAPEMTLPVDVEENKPEESKDSAHERNCATAGVESPSNPVDSCLKLTYVEEGDNDRESNLKLLDGSVEEKEDTKKLTDIDINSLPDEVDDSHADQSDTKEQEIDDKEDKTPLSDDGCEGKAEGTKESNQQPDSNKVDNSQPLGNGGTGEELGNRTLALKREVTPTLRASPRLIQRSWRTSRVNQKFTGTTNAVLLDSPHRCV</sequence>
<dbReference type="FunFam" id="3.30.40.10:FF:001181">
    <property type="entry name" value="RING/FYVE/PHD zinc finger superfamily protein"/>
    <property type="match status" value="1"/>
</dbReference>
<dbReference type="InterPro" id="IPR019787">
    <property type="entry name" value="Znf_PHD-finger"/>
</dbReference>
<dbReference type="Pfam" id="PF22970">
    <property type="entry name" value="DUF7028"/>
    <property type="match status" value="1"/>
</dbReference>
<dbReference type="Araport" id="AT5G36670"/>
<dbReference type="PaxDb" id="3702-AT5G36670.1"/>
<dbReference type="InterPro" id="IPR032308">
    <property type="entry name" value="TDBD"/>
</dbReference>
<dbReference type="InterPro" id="IPR042163">
    <property type="entry name" value="PHF12"/>
</dbReference>
<evidence type="ECO:0000256" key="7">
    <source>
        <dbReference type="SAM" id="MobiDB-lite"/>
    </source>
</evidence>
<feature type="compositionally biased region" description="Basic residues" evidence="7">
    <location>
        <begin position="317"/>
        <end position="334"/>
    </location>
</feature>
<dbReference type="AlphaFoldDB" id="F4K4G6"/>
<protein>
    <submittedName>
        <fullName evidence="10">RING/FYVE/PHD zinc finger superfamily protein</fullName>
    </submittedName>
</protein>
<keyword evidence="5" id="KW-0539">Nucleus</keyword>
<evidence type="ECO:0000256" key="1">
    <source>
        <dbReference type="ARBA" id="ARBA00004123"/>
    </source>
</evidence>
<feature type="compositionally biased region" description="Basic and acidic residues" evidence="7">
    <location>
        <begin position="1081"/>
        <end position="1116"/>
    </location>
</feature>
<dbReference type="Pfam" id="PF00628">
    <property type="entry name" value="PHD"/>
    <property type="match status" value="1"/>
</dbReference>
<feature type="region of interest" description="Disordered" evidence="7">
    <location>
        <begin position="1045"/>
        <end position="1145"/>
    </location>
</feature>
<feature type="compositionally biased region" description="Basic and acidic residues" evidence="7">
    <location>
        <begin position="1058"/>
        <end position="1069"/>
    </location>
</feature>
<feature type="region of interest" description="Disordered" evidence="7">
    <location>
        <begin position="1004"/>
        <end position="1032"/>
    </location>
</feature>
<evidence type="ECO:0000256" key="5">
    <source>
        <dbReference type="ARBA" id="ARBA00023242"/>
    </source>
</evidence>
<reference evidence="10 11" key="1">
    <citation type="journal article" date="2000" name="Nature">
        <title>Sequence and analysis of chromosome 5 of the plant Arabidopsis thaliana.</title>
        <authorList>
            <consortium name="Kazusa DNA Research Institute"/>
            <consortium name="Cold Spring Harbor and Washington University in St Louis Sequencing Consortium"/>
            <consortium name="European Union Arabidopsis Genome Sequencing Consortium"/>
            <person name="Tabata S."/>
            <person name="Kaneko T."/>
            <person name="Nakamura Y."/>
            <person name="Kotani H."/>
            <person name="Kato T."/>
            <person name="Asamizu E."/>
            <person name="Miyajima N."/>
            <person name="Sasamoto S."/>
            <person name="Kimura T."/>
            <person name="Hosouchi T."/>
            <person name="Kawashima K."/>
            <person name="Kohara M."/>
            <person name="Matsumoto M."/>
            <person name="Matsuno A."/>
            <person name="Muraki A."/>
            <person name="Nakayama S."/>
            <person name="Nakazaki N."/>
            <person name="Naruo K."/>
            <person name="Okumura S."/>
            <person name="Shinpo S."/>
            <person name="Takeuchi C."/>
            <person name="Wada T."/>
            <person name="Watanabe A."/>
            <person name="Yamada M."/>
            <person name="Yasuda M."/>
            <person name="Sato S."/>
            <person name="de la Bastide M."/>
            <person name="Huang E."/>
            <person name="Spiegel L."/>
            <person name="Gnoj L."/>
            <person name="O'Shaughnessy A."/>
            <person name="Preston R."/>
            <person name="Habermann K."/>
            <person name="Murray J."/>
            <person name="Johnson D."/>
            <person name="Rohlfing T."/>
            <person name="Nelson J."/>
            <person name="Stoneking T."/>
            <person name="Pepin K."/>
            <person name="Spieth J."/>
            <person name="Sekhon M."/>
            <person name="Armstrong J."/>
            <person name="Becker M."/>
            <person name="Belter E."/>
            <person name="Cordum H."/>
            <person name="Cordes M."/>
            <person name="Courtney L."/>
            <person name="Courtney W."/>
            <person name="Dante M."/>
            <person name="Du H."/>
            <person name="Edwards J."/>
            <person name="Fryman J."/>
            <person name="Haakensen B."/>
            <person name="Lamar E."/>
            <person name="Latreille P."/>
            <person name="Leonard S."/>
            <person name="Meyer R."/>
            <person name="Mulvaney E."/>
            <person name="Ozersky P."/>
            <person name="Riley A."/>
            <person name="Strowmatt C."/>
            <person name="Wagner-McPherson C."/>
            <person name="Wollam A."/>
            <person name="Yoakum M."/>
            <person name="Bell M."/>
            <person name="Dedhia N."/>
            <person name="Parnell L."/>
            <person name="Shah R."/>
            <person name="Rodriguez M."/>
            <person name="See L.H."/>
            <person name="Vil D."/>
            <person name="Baker J."/>
            <person name="Kirchoff K."/>
            <person name="Toth K."/>
            <person name="King L."/>
            <person name="Bahret A."/>
            <person name="Miller B."/>
            <person name="Marra M."/>
            <person name="Martienssen R."/>
            <person name="McCombie W.R."/>
            <person name="Wilson R.K."/>
            <person name="Murphy G."/>
            <person name="Bancroft I."/>
            <person name="Volckaert G."/>
            <person name="Wambutt R."/>
            <person name="Dusterhoft A."/>
            <person name="Stiekema W."/>
            <person name="Pohl T."/>
            <person name="Entian K.D."/>
            <person name="Terryn N."/>
            <person name="Hartley N."/>
            <person name="Bent E."/>
            <person name="Johnson S."/>
            <person name="Langham S.A."/>
            <person name="McCullagh B."/>
            <person name="Robben J."/>
            <person name="Grymonprez B."/>
            <person name="Zimmermann W."/>
            <person name="Ramsperger U."/>
            <person name="Wedler H."/>
            <person name="Balke K."/>
            <person name="Wedler E."/>
            <person name="Peters S."/>
            <person name="van Staveren M."/>
            <person name="Dirkse W."/>
            <person name="Mooijman P."/>
            <person name="Lankhorst R.K."/>
            <person name="Weitzenegger T."/>
            <person name="Bothe G."/>
            <person name="Rose M."/>
            <person name="Hauf J."/>
            <person name="Berneiser S."/>
            <person name="Hempel S."/>
            <person name="Feldpausch M."/>
            <person name="Lamberth S."/>
            <person name="Villarroel R."/>
            <person name="Gielen J."/>
            <person name="Ardiles W."/>
            <person name="Bents O."/>
            <person name="Lemcke K."/>
            <person name="Kolesov G."/>
            <person name="Mayer K."/>
            <person name="Rudd S."/>
            <person name="Schoof H."/>
            <person name="Schueller C."/>
            <person name="Zaccaria P."/>
            <person name="Mewes H.W."/>
            <person name="Bevan M."/>
            <person name="Fransz P."/>
        </authorList>
    </citation>
    <scope>NUCLEOTIDE SEQUENCE [LARGE SCALE GENOMIC DNA]</scope>
    <source>
        <strain evidence="11">cv. Columbia</strain>
    </source>
</reference>
<feature type="compositionally biased region" description="Polar residues" evidence="7">
    <location>
        <begin position="255"/>
        <end position="269"/>
    </location>
</feature>
<dbReference type="InterPro" id="IPR013083">
    <property type="entry name" value="Znf_RING/FYVE/PHD"/>
</dbReference>
<dbReference type="InterPro" id="IPR054292">
    <property type="entry name" value="DUF7028"/>
</dbReference>
<dbReference type="STRING" id="3702.F4K4G6"/>
<dbReference type="InterPro" id="IPR019786">
    <property type="entry name" value="Zinc_finger_PHD-type_CS"/>
</dbReference>
<feature type="compositionally biased region" description="Basic and acidic residues" evidence="7">
    <location>
        <begin position="1004"/>
        <end position="1018"/>
    </location>
</feature>
<dbReference type="Pfam" id="PF23209">
    <property type="entry name" value="IDM1_C"/>
    <property type="match status" value="1"/>
</dbReference>
<keyword evidence="12 13" id="KW-1267">Proteomics identification</keyword>
<feature type="compositionally biased region" description="Basic and acidic residues" evidence="7">
    <location>
        <begin position="355"/>
        <end position="377"/>
    </location>
</feature>
<evidence type="ECO:0000313" key="10">
    <source>
        <dbReference type="EMBL" id="AED94096.1"/>
    </source>
</evidence>
<evidence type="ECO:0007829" key="12">
    <source>
        <dbReference type="PeptideAtlas" id="F4K4G6"/>
    </source>
</evidence>
<dbReference type="SMART" id="SM00384">
    <property type="entry name" value="AT_hook"/>
    <property type="match status" value="3"/>
</dbReference>
<dbReference type="InterPro" id="IPR001965">
    <property type="entry name" value="Znf_PHD"/>
</dbReference>
<dbReference type="PANTHER" id="PTHR46309">
    <property type="entry name" value="PHD FINGER PROTEIN 12"/>
    <property type="match status" value="1"/>
</dbReference>
<dbReference type="InterPro" id="IPR011011">
    <property type="entry name" value="Znf_FYVE_PHD"/>
</dbReference>
<evidence type="ECO:0000313" key="9">
    <source>
        <dbReference type="Araport" id="AT5G36670"/>
    </source>
</evidence>
<keyword evidence="2" id="KW-0479">Metal-binding</keyword>
<feature type="region of interest" description="Disordered" evidence="7">
    <location>
        <begin position="245"/>
        <end position="390"/>
    </location>
</feature>
<organism evidence="10 11">
    <name type="scientific">Arabidopsis thaliana</name>
    <name type="common">Mouse-ear cress</name>
    <dbReference type="NCBI Taxonomy" id="3702"/>
    <lineage>
        <taxon>Eukaryota</taxon>
        <taxon>Viridiplantae</taxon>
        <taxon>Streptophyta</taxon>
        <taxon>Embryophyta</taxon>
        <taxon>Tracheophyta</taxon>
        <taxon>Spermatophyta</taxon>
        <taxon>Magnoliopsida</taxon>
        <taxon>eudicotyledons</taxon>
        <taxon>Gunneridae</taxon>
        <taxon>Pentapetalae</taxon>
        <taxon>rosids</taxon>
        <taxon>malvids</taxon>
        <taxon>Brassicales</taxon>
        <taxon>Brassicaceae</taxon>
        <taxon>Camelineae</taxon>
        <taxon>Arabidopsis</taxon>
    </lineage>
</organism>
<dbReference type="GO" id="GO:0006357">
    <property type="term" value="P:regulation of transcription by RNA polymerase II"/>
    <property type="evidence" value="ECO:0000318"/>
    <property type="project" value="GO_Central"/>
</dbReference>
<dbReference type="InParanoid" id="F4K4G6"/>